<dbReference type="Proteomes" id="UP000789920">
    <property type="component" value="Unassembled WGS sequence"/>
</dbReference>
<organism evidence="1 2">
    <name type="scientific">Racocetra persica</name>
    <dbReference type="NCBI Taxonomy" id="160502"/>
    <lineage>
        <taxon>Eukaryota</taxon>
        <taxon>Fungi</taxon>
        <taxon>Fungi incertae sedis</taxon>
        <taxon>Mucoromycota</taxon>
        <taxon>Glomeromycotina</taxon>
        <taxon>Glomeromycetes</taxon>
        <taxon>Diversisporales</taxon>
        <taxon>Gigasporaceae</taxon>
        <taxon>Racocetra</taxon>
    </lineage>
</organism>
<dbReference type="EMBL" id="CAJVQC010097327">
    <property type="protein sequence ID" value="CAG8829477.1"/>
    <property type="molecule type" value="Genomic_DNA"/>
</dbReference>
<protein>
    <submittedName>
        <fullName evidence="1">5314_t:CDS:1</fullName>
    </submittedName>
</protein>
<gene>
    <name evidence="1" type="ORF">RPERSI_LOCUS27513</name>
</gene>
<reference evidence="1" key="1">
    <citation type="submission" date="2021-06" db="EMBL/GenBank/DDBJ databases">
        <authorList>
            <person name="Kallberg Y."/>
            <person name="Tangrot J."/>
            <person name="Rosling A."/>
        </authorList>
    </citation>
    <scope>NUCLEOTIDE SEQUENCE</scope>
    <source>
        <strain evidence="1">MA461A</strain>
    </source>
</reference>
<accession>A0ACA9S805</accession>
<evidence type="ECO:0000313" key="1">
    <source>
        <dbReference type="EMBL" id="CAG8829477.1"/>
    </source>
</evidence>
<evidence type="ECO:0000313" key="2">
    <source>
        <dbReference type="Proteomes" id="UP000789920"/>
    </source>
</evidence>
<comment type="caution">
    <text evidence="1">The sequence shown here is derived from an EMBL/GenBank/DDBJ whole genome shotgun (WGS) entry which is preliminary data.</text>
</comment>
<proteinExistence type="predicted"/>
<feature type="non-terminal residue" evidence="1">
    <location>
        <position position="70"/>
    </location>
</feature>
<name>A0ACA9S805_9GLOM</name>
<feature type="non-terminal residue" evidence="1">
    <location>
        <position position="1"/>
    </location>
</feature>
<keyword evidence="2" id="KW-1185">Reference proteome</keyword>
<sequence length="70" mass="7502">CLIMSTAQGADEGQSSPIPDVANNTGVVNPAVPASEEVSETKAQEKIDETEVKPITETKYGREKKKKNLT</sequence>